<reference evidence="6 7" key="1">
    <citation type="journal article" date="2004" name="Proc. Natl. Acad. Sci. U.S.A.">
        <title>The diploid genome sequence of Candida albicans.</title>
        <authorList>
            <person name="Jones T."/>
            <person name="Federspiel N.A."/>
            <person name="Chibana H."/>
            <person name="Dungan J."/>
            <person name="Kalman S."/>
            <person name="Magee B.B."/>
            <person name="Newport G."/>
            <person name="Thorstenson Y.R."/>
            <person name="Agabian N."/>
            <person name="Magee P.T."/>
            <person name="Davis R.W."/>
            <person name="Scherer S."/>
        </authorList>
    </citation>
    <scope>NUCLEOTIDE SEQUENCE [LARGE SCALE GENOMIC DNA]</scope>
    <source>
        <strain evidence="7">SC5314 / ATCC MYA-2876</strain>
    </source>
</reference>
<dbReference type="AlphaFoldDB" id="A0A1D8PDM3"/>
<dbReference type="eggNOG" id="KOG3010">
    <property type="taxonomic scope" value="Eukaryota"/>
</dbReference>
<comment type="similarity">
    <text evidence="1">Belongs to the methyltransferase superfamily.</text>
</comment>
<dbReference type="RefSeq" id="XP_718489.1">
    <property type="nucleotide sequence ID" value="XM_713396.1"/>
</dbReference>
<dbReference type="STRING" id="237561.A0A1D8PDM3"/>
<reference evidence="6 7" key="2">
    <citation type="journal article" date="2007" name="Genome Biol.">
        <title>Assembly of the Candida albicans genome into sixteen supercontigs aligned on the eight chromosomes.</title>
        <authorList>
            <person name="van het Hoog M."/>
            <person name="Rast T.J."/>
            <person name="Martchenko M."/>
            <person name="Grindle S."/>
            <person name="Dignard D."/>
            <person name="Hogues H."/>
            <person name="Cuomo C."/>
            <person name="Berriman M."/>
            <person name="Scherer S."/>
            <person name="Magee B.B."/>
            <person name="Whiteway M."/>
            <person name="Chibana H."/>
            <person name="Nantel A."/>
            <person name="Magee P.T."/>
        </authorList>
    </citation>
    <scope>GENOME REANNOTATION</scope>
    <source>
        <strain evidence="7">SC5314 / ATCC MYA-2876</strain>
    </source>
</reference>
<dbReference type="Gene3D" id="3.40.50.150">
    <property type="entry name" value="Vaccinia Virus protein VP39"/>
    <property type="match status" value="1"/>
</dbReference>
<dbReference type="GO" id="GO:0008757">
    <property type="term" value="F:S-adenosylmethionine-dependent methyltransferase activity"/>
    <property type="evidence" value="ECO:0007669"/>
    <property type="project" value="EnsemblFungi"/>
</dbReference>
<name>A0A1D8PDM3_CANAL</name>
<protein>
    <recommendedName>
        <fullName evidence="4">Methyltransferase type 11 domain-containing protein</fullName>
    </recommendedName>
</protein>
<dbReference type="EMBL" id="CP017623">
    <property type="protein sequence ID" value="AOW26247.1"/>
    <property type="molecule type" value="Genomic_DNA"/>
</dbReference>
<dbReference type="SMR" id="A0A1D8PDM3"/>
<dbReference type="OrthoDB" id="10027013at2759"/>
<dbReference type="Proteomes" id="UP000000559">
    <property type="component" value="Chromosome 1"/>
</dbReference>
<dbReference type="InterPro" id="IPR013216">
    <property type="entry name" value="Methyltransf_11"/>
</dbReference>
<evidence type="ECO:0000313" key="6">
    <source>
        <dbReference type="EMBL" id="AOW26247.1"/>
    </source>
</evidence>
<reference evidence="6 7" key="3">
    <citation type="journal article" date="2013" name="Genome Biol.">
        <title>Assembly of a phased diploid Candida albicans genome facilitates allele-specific measurements and provides a simple model for repeat and indel structure.</title>
        <authorList>
            <person name="Muzzey D."/>
            <person name="Schwartz K."/>
            <person name="Weissman J.S."/>
            <person name="Sherlock G."/>
        </authorList>
    </citation>
    <scope>NUCLEOTIDE SEQUENCE [LARGE SCALE GENOMIC DNA]</scope>
    <source>
        <strain evidence="7">SC5314 / ATCC MYA-2876</strain>
    </source>
</reference>
<dbReference type="SUPFAM" id="SSF53335">
    <property type="entry name" value="S-adenosyl-L-methionine-dependent methyltransferases"/>
    <property type="match status" value="1"/>
</dbReference>
<dbReference type="InterPro" id="IPR051052">
    <property type="entry name" value="Diverse_substrate_MTase"/>
</dbReference>
<dbReference type="InterPro" id="IPR029063">
    <property type="entry name" value="SAM-dependent_MTases_sf"/>
</dbReference>
<dbReference type="KEGG" id="cal:CAALFM_C105830WA"/>
<dbReference type="Pfam" id="PF08241">
    <property type="entry name" value="Methyltransf_11"/>
    <property type="match status" value="1"/>
</dbReference>
<dbReference type="GO" id="GO:0055088">
    <property type="term" value="P:lipid homeostasis"/>
    <property type="evidence" value="ECO:0007669"/>
    <property type="project" value="EnsemblFungi"/>
</dbReference>
<evidence type="ECO:0000313" key="5">
    <source>
        <dbReference type="CGD" id="CAL0000185094"/>
    </source>
</evidence>
<keyword evidence="3" id="KW-0808">Transferase</keyword>
<evidence type="ECO:0000256" key="2">
    <source>
        <dbReference type="ARBA" id="ARBA00022603"/>
    </source>
</evidence>
<dbReference type="CDD" id="cd02440">
    <property type="entry name" value="AdoMet_MTases"/>
    <property type="match status" value="1"/>
</dbReference>
<dbReference type="PANTHER" id="PTHR44942:SF4">
    <property type="entry name" value="METHYLTRANSFERASE TYPE 11 DOMAIN-CONTAINING PROTEIN"/>
    <property type="match status" value="1"/>
</dbReference>
<keyword evidence="7" id="KW-1185">Reference proteome</keyword>
<sequence>MATYSEMTFNSQHYDDSRPNYPQPFYKELIKYHTKKGDTKLAIDIGCGSGFVAFQLVNYFDSVIGTDPSSTMIEQCNSNIPPEWLRNSPKKISFMKGTAEHHPVSIKENSVDLITGAECCHWVNHKQFFDESYRVLKSNGTLAYWFYKDPVFIGYPEANKVYTNYTYNSSFDESRDEEFERYMGPYYQQPGHDYLRSLMKEIEVPTDKFYDIVRHEYISDIHGAPKENEDPYITKTPLFIKKTITMKWFLDYVKSWSAYHTWMTHHGDKYDIAEKFVAELKQKMNWNDDTEIDVIWDTVYTFARKK</sequence>
<dbReference type="PANTHER" id="PTHR44942">
    <property type="entry name" value="METHYLTRANSF_11 DOMAIN-CONTAINING PROTEIN"/>
    <property type="match status" value="1"/>
</dbReference>
<evidence type="ECO:0000256" key="1">
    <source>
        <dbReference type="ARBA" id="ARBA00008361"/>
    </source>
</evidence>
<dbReference type="FunCoup" id="A0A1D8PDM3">
    <property type="interactions" value="750"/>
</dbReference>
<dbReference type="InParanoid" id="A0A1D8PDM3"/>
<proteinExistence type="inferred from homology"/>
<evidence type="ECO:0000256" key="3">
    <source>
        <dbReference type="ARBA" id="ARBA00022679"/>
    </source>
</evidence>
<accession>A0A1D8PDM3</accession>
<evidence type="ECO:0000313" key="7">
    <source>
        <dbReference type="Proteomes" id="UP000000559"/>
    </source>
</evidence>
<gene>
    <name evidence="6" type="ordered locus">CAALFM_C105830WA</name>
    <name evidence="5" type="ordered locus">orf19.10005</name>
</gene>
<dbReference type="VEuPathDB" id="FungiDB:C1_05830W_A"/>
<dbReference type="GO" id="GO:0032259">
    <property type="term" value="P:methylation"/>
    <property type="evidence" value="ECO:0007669"/>
    <property type="project" value="UniProtKB-KW"/>
</dbReference>
<dbReference type="GeneID" id="3639883"/>
<evidence type="ECO:0000259" key="4">
    <source>
        <dbReference type="Pfam" id="PF08241"/>
    </source>
</evidence>
<dbReference type="GO" id="GO:0003729">
    <property type="term" value="F:mRNA binding"/>
    <property type="evidence" value="ECO:0007669"/>
    <property type="project" value="EnsemblFungi"/>
</dbReference>
<dbReference type="CGD" id="CAL0000185094">
    <property type="gene designation" value="orf19.10005"/>
</dbReference>
<organism evidence="6 7">
    <name type="scientific">Candida albicans (strain SC5314 / ATCC MYA-2876)</name>
    <name type="common">Yeast</name>
    <dbReference type="NCBI Taxonomy" id="237561"/>
    <lineage>
        <taxon>Eukaryota</taxon>
        <taxon>Fungi</taxon>
        <taxon>Dikarya</taxon>
        <taxon>Ascomycota</taxon>
        <taxon>Saccharomycotina</taxon>
        <taxon>Pichiomycetes</taxon>
        <taxon>Debaryomycetaceae</taxon>
        <taxon>Candida/Lodderomyces clade</taxon>
        <taxon>Candida</taxon>
    </lineage>
</organism>
<feature type="domain" description="Methyltransferase type 11" evidence="4">
    <location>
        <begin position="43"/>
        <end position="143"/>
    </location>
</feature>
<keyword evidence="2" id="KW-0489">Methyltransferase</keyword>